<proteinExistence type="predicted"/>
<dbReference type="PANTHER" id="PTHR46929:SF3">
    <property type="entry name" value="MYB_SANT-LIKE DOMAIN-CONTAINING PROTEIN"/>
    <property type="match status" value="1"/>
</dbReference>
<accession>A0A5J5F744</accession>
<dbReference type="Proteomes" id="UP000326924">
    <property type="component" value="Unassembled WGS sequence"/>
</dbReference>
<reference evidence="3 4" key="1">
    <citation type="submission" date="2019-09" db="EMBL/GenBank/DDBJ databases">
        <title>Draft genome of the ectomycorrhizal ascomycete Sphaerosporella brunnea.</title>
        <authorList>
            <consortium name="DOE Joint Genome Institute"/>
            <person name="Benucci G.M."/>
            <person name="Marozzi G."/>
            <person name="Antonielli L."/>
            <person name="Sanchez S."/>
            <person name="Marco P."/>
            <person name="Wang X."/>
            <person name="Falini L.B."/>
            <person name="Barry K."/>
            <person name="Haridas S."/>
            <person name="Lipzen A."/>
            <person name="Labutti K."/>
            <person name="Grigoriev I.V."/>
            <person name="Murat C."/>
            <person name="Martin F."/>
            <person name="Albertini E."/>
            <person name="Donnini D."/>
            <person name="Bonito G."/>
        </authorList>
    </citation>
    <scope>NUCLEOTIDE SEQUENCE [LARGE SCALE GENOMIC DNA]</scope>
    <source>
        <strain evidence="3 4">Sb_GMNB300</strain>
    </source>
</reference>
<feature type="region of interest" description="Disordered" evidence="1">
    <location>
        <begin position="239"/>
        <end position="267"/>
    </location>
</feature>
<dbReference type="InParanoid" id="A0A5J5F744"/>
<feature type="region of interest" description="Disordered" evidence="1">
    <location>
        <begin position="61"/>
        <end position="94"/>
    </location>
</feature>
<evidence type="ECO:0000256" key="1">
    <source>
        <dbReference type="SAM" id="MobiDB-lite"/>
    </source>
</evidence>
<gene>
    <name evidence="3" type="ORF">FN846DRAFT_996991</name>
</gene>
<feature type="domain" description="Myb/SANT-like" evidence="2">
    <location>
        <begin position="161"/>
        <end position="206"/>
    </location>
</feature>
<evidence type="ECO:0000313" key="3">
    <source>
        <dbReference type="EMBL" id="KAA8912176.1"/>
    </source>
</evidence>
<feature type="compositionally biased region" description="Basic residues" evidence="1">
    <location>
        <begin position="63"/>
        <end position="74"/>
    </location>
</feature>
<dbReference type="Pfam" id="PF12776">
    <property type="entry name" value="Myb_DNA-bind_3"/>
    <property type="match status" value="1"/>
</dbReference>
<dbReference type="OrthoDB" id="76215at2759"/>
<comment type="caution">
    <text evidence="3">The sequence shown here is derived from an EMBL/GenBank/DDBJ whole genome shotgun (WGS) entry which is preliminary data.</text>
</comment>
<dbReference type="EMBL" id="VXIS01000027">
    <property type="protein sequence ID" value="KAA8912176.1"/>
    <property type="molecule type" value="Genomic_DNA"/>
</dbReference>
<sequence length="267" mass="28713">MSVHIIAAFIRSLIQGRAPAGAAADAAVVTPVADALDAAVSTRAVDGEISLATECPRFQRQVGVKKHKRKRKAKMRIENGNPRKVPKLKSDTSASDSVCLPASAVQGNTRPINVDVPNYQGVDIDWNLNANGTVSAGAFGFDGHGSVRFSGSSDSQRDILNSDRCQGKLDALKKKYDAWRRLQSLSGFGWDAARGVVTAPDSVWAAEILRNPSNKQFRYKPLANIPELRETLEGVRASLEVGDARNSPTSSKTPTTPRGLKHPSDTK</sequence>
<evidence type="ECO:0000313" key="4">
    <source>
        <dbReference type="Proteomes" id="UP000326924"/>
    </source>
</evidence>
<dbReference type="AlphaFoldDB" id="A0A5J5F744"/>
<evidence type="ECO:0000259" key="2">
    <source>
        <dbReference type="Pfam" id="PF12776"/>
    </source>
</evidence>
<name>A0A5J5F744_9PEZI</name>
<dbReference type="PANTHER" id="PTHR46929">
    <property type="entry name" value="EXPRESSED PROTEIN"/>
    <property type="match status" value="1"/>
</dbReference>
<keyword evidence="4" id="KW-1185">Reference proteome</keyword>
<organism evidence="3 4">
    <name type="scientific">Sphaerosporella brunnea</name>
    <dbReference type="NCBI Taxonomy" id="1250544"/>
    <lineage>
        <taxon>Eukaryota</taxon>
        <taxon>Fungi</taxon>
        <taxon>Dikarya</taxon>
        <taxon>Ascomycota</taxon>
        <taxon>Pezizomycotina</taxon>
        <taxon>Pezizomycetes</taxon>
        <taxon>Pezizales</taxon>
        <taxon>Pyronemataceae</taxon>
        <taxon>Sphaerosporella</taxon>
    </lineage>
</organism>
<protein>
    <recommendedName>
        <fullName evidence="2">Myb/SANT-like domain-containing protein</fullName>
    </recommendedName>
</protein>
<feature type="compositionally biased region" description="Low complexity" evidence="1">
    <location>
        <begin position="247"/>
        <end position="257"/>
    </location>
</feature>
<dbReference type="InterPro" id="IPR024752">
    <property type="entry name" value="Myb/SANT-like_dom"/>
</dbReference>